<keyword evidence="4 5" id="KW-0539">Nucleus</keyword>
<dbReference type="InterPro" id="IPR017970">
    <property type="entry name" value="Homeobox_CS"/>
</dbReference>
<reference evidence="10" key="1">
    <citation type="submission" date="2022-11" db="UniProtKB">
        <authorList>
            <consortium name="WormBaseParasite"/>
        </authorList>
    </citation>
    <scope>IDENTIFICATION</scope>
</reference>
<feature type="DNA-binding region" description="Homeobox" evidence="5">
    <location>
        <begin position="47"/>
        <end position="106"/>
    </location>
</feature>
<feature type="compositionally biased region" description="Low complexity" evidence="7">
    <location>
        <begin position="138"/>
        <end position="156"/>
    </location>
</feature>
<dbReference type="Gene3D" id="1.10.10.60">
    <property type="entry name" value="Homeodomain-like"/>
    <property type="match status" value="1"/>
</dbReference>
<dbReference type="Pfam" id="PF00046">
    <property type="entry name" value="Homeodomain"/>
    <property type="match status" value="1"/>
</dbReference>
<evidence type="ECO:0000256" key="3">
    <source>
        <dbReference type="ARBA" id="ARBA00023155"/>
    </source>
</evidence>
<organism evidence="9 10">
    <name type="scientific">Meloidogyne incognita</name>
    <name type="common">Southern root-knot nematode worm</name>
    <name type="synonym">Oxyuris incognita</name>
    <dbReference type="NCBI Taxonomy" id="6306"/>
    <lineage>
        <taxon>Eukaryota</taxon>
        <taxon>Metazoa</taxon>
        <taxon>Ecdysozoa</taxon>
        <taxon>Nematoda</taxon>
        <taxon>Chromadorea</taxon>
        <taxon>Rhabditida</taxon>
        <taxon>Tylenchina</taxon>
        <taxon>Tylenchomorpha</taxon>
        <taxon>Tylenchoidea</taxon>
        <taxon>Meloidogynidae</taxon>
        <taxon>Meloidogyninae</taxon>
        <taxon>Meloidogyne</taxon>
        <taxon>Meloidogyne incognita group</taxon>
    </lineage>
</organism>
<evidence type="ECO:0000313" key="9">
    <source>
        <dbReference type="Proteomes" id="UP000887563"/>
    </source>
</evidence>
<dbReference type="SMART" id="SM00389">
    <property type="entry name" value="HOX"/>
    <property type="match status" value="1"/>
</dbReference>
<evidence type="ECO:0000256" key="4">
    <source>
        <dbReference type="ARBA" id="ARBA00023242"/>
    </source>
</evidence>
<dbReference type="GO" id="GO:0003677">
    <property type="term" value="F:DNA binding"/>
    <property type="evidence" value="ECO:0007669"/>
    <property type="project" value="UniProtKB-UniRule"/>
</dbReference>
<protein>
    <submittedName>
        <fullName evidence="10">Homeobox domain-containing protein</fullName>
    </submittedName>
</protein>
<dbReference type="InterPro" id="IPR009057">
    <property type="entry name" value="Homeodomain-like_sf"/>
</dbReference>
<evidence type="ECO:0000256" key="6">
    <source>
        <dbReference type="RuleBase" id="RU000682"/>
    </source>
</evidence>
<keyword evidence="3 5" id="KW-0371">Homeobox</keyword>
<proteinExistence type="predicted"/>
<dbReference type="AlphaFoldDB" id="A0A914KKV4"/>
<sequence length="203" mass="23154">MSSNFSIETILLEDQNERFEKCEEFNPLETENSSSTLSETSSASCKMRRFRTAFDTFQLKSLESRFKQSRYLNIGERIKLADSLKLTETQIKIWFQNRRTKWKKENFITNQEKESSPPNILLDVKEIQNKSKEKIKEASSSFTSSSSSSSSSSSNSYSFPSSSLASFYSPTTTNNLSNIPHQTFEEGLNENTKNNILTSILGN</sequence>
<dbReference type="InterPro" id="IPR020479">
    <property type="entry name" value="HD_metazoa"/>
</dbReference>
<evidence type="ECO:0000313" key="10">
    <source>
        <dbReference type="WBParaSite" id="Minc3s00032g01952"/>
    </source>
</evidence>
<dbReference type="PRINTS" id="PR00024">
    <property type="entry name" value="HOMEOBOX"/>
</dbReference>
<dbReference type="PANTHER" id="PTHR24333:SF5">
    <property type="entry name" value="VENT HOMEOBOX"/>
    <property type="match status" value="1"/>
</dbReference>
<feature type="region of interest" description="Disordered" evidence="7">
    <location>
        <begin position="135"/>
        <end position="156"/>
    </location>
</feature>
<dbReference type="InterPro" id="IPR050848">
    <property type="entry name" value="Homeobox_TF"/>
</dbReference>
<dbReference type="GO" id="GO:0005634">
    <property type="term" value="C:nucleus"/>
    <property type="evidence" value="ECO:0007669"/>
    <property type="project" value="UniProtKB-SubCell"/>
</dbReference>
<dbReference type="InterPro" id="IPR001356">
    <property type="entry name" value="HD"/>
</dbReference>
<evidence type="ECO:0000256" key="5">
    <source>
        <dbReference type="PROSITE-ProRule" id="PRU00108"/>
    </source>
</evidence>
<evidence type="ECO:0000256" key="2">
    <source>
        <dbReference type="ARBA" id="ARBA00023125"/>
    </source>
</evidence>
<comment type="subcellular location">
    <subcellularLocation>
        <location evidence="1 5 6">Nucleus</location>
    </subcellularLocation>
</comment>
<dbReference type="Proteomes" id="UP000887563">
    <property type="component" value="Unplaced"/>
</dbReference>
<evidence type="ECO:0000256" key="7">
    <source>
        <dbReference type="SAM" id="MobiDB-lite"/>
    </source>
</evidence>
<evidence type="ECO:0000259" key="8">
    <source>
        <dbReference type="PROSITE" id="PS50071"/>
    </source>
</evidence>
<dbReference type="PANTHER" id="PTHR24333">
    <property type="entry name" value="HOMEO BOX HB9 LIKE A-RELATED"/>
    <property type="match status" value="1"/>
</dbReference>
<dbReference type="PROSITE" id="PS00027">
    <property type="entry name" value="HOMEOBOX_1"/>
    <property type="match status" value="1"/>
</dbReference>
<dbReference type="WBParaSite" id="Minc3s00032g01952">
    <property type="protein sequence ID" value="Minc3s00032g01952"/>
    <property type="gene ID" value="Minc3s00032g01952"/>
</dbReference>
<dbReference type="PROSITE" id="PS50071">
    <property type="entry name" value="HOMEOBOX_2"/>
    <property type="match status" value="1"/>
</dbReference>
<evidence type="ECO:0000256" key="1">
    <source>
        <dbReference type="ARBA" id="ARBA00004123"/>
    </source>
</evidence>
<dbReference type="CDD" id="cd00086">
    <property type="entry name" value="homeodomain"/>
    <property type="match status" value="1"/>
</dbReference>
<name>A0A914KKV4_MELIC</name>
<keyword evidence="2 5" id="KW-0238">DNA-binding</keyword>
<keyword evidence="9" id="KW-1185">Reference proteome</keyword>
<accession>A0A914KKV4</accession>
<feature type="domain" description="Homeobox" evidence="8">
    <location>
        <begin position="45"/>
        <end position="105"/>
    </location>
</feature>
<dbReference type="SUPFAM" id="SSF46689">
    <property type="entry name" value="Homeodomain-like"/>
    <property type="match status" value="1"/>
</dbReference>
<dbReference type="GO" id="GO:0000981">
    <property type="term" value="F:DNA-binding transcription factor activity, RNA polymerase II-specific"/>
    <property type="evidence" value="ECO:0007669"/>
    <property type="project" value="InterPro"/>
</dbReference>